<dbReference type="FunFam" id="3.40.309.10:FF:000004">
    <property type="entry name" value="Succinate-semialdehyde dehydrogenase I"/>
    <property type="match status" value="1"/>
</dbReference>
<comment type="similarity">
    <text evidence="1 6">Belongs to the aldehyde dehydrogenase family.</text>
</comment>
<dbReference type="NCBIfam" id="TIGR01780">
    <property type="entry name" value="SSADH"/>
    <property type="match status" value="1"/>
</dbReference>
<dbReference type="Pfam" id="PF00171">
    <property type="entry name" value="Aldedh"/>
    <property type="match status" value="1"/>
</dbReference>
<evidence type="ECO:0000256" key="3">
    <source>
        <dbReference type="ARBA" id="ARBA00023002"/>
    </source>
</evidence>
<dbReference type="GO" id="GO:0004777">
    <property type="term" value="F:succinate-semialdehyde dehydrogenase (NAD+) activity"/>
    <property type="evidence" value="ECO:0007669"/>
    <property type="project" value="TreeGrafter"/>
</dbReference>
<dbReference type="PROSITE" id="PS00687">
    <property type="entry name" value="ALDEHYDE_DEHYDR_GLU"/>
    <property type="match status" value="1"/>
</dbReference>
<dbReference type="CDD" id="cd07103">
    <property type="entry name" value="ALDH_F5_SSADH_GabD"/>
    <property type="match status" value="1"/>
</dbReference>
<evidence type="ECO:0000256" key="1">
    <source>
        <dbReference type="ARBA" id="ARBA00009986"/>
    </source>
</evidence>
<dbReference type="InterPro" id="IPR016163">
    <property type="entry name" value="Ald_DH_C"/>
</dbReference>
<proteinExistence type="inferred from homology"/>
<reference evidence="8 9" key="1">
    <citation type="submission" date="2014-09" db="EMBL/GenBank/DDBJ databases">
        <title>Isolation and characterization of Aurantimonas altamirensis ON-56566 from clinical sample following a dog bite.</title>
        <authorList>
            <person name="Eshaghi A."/>
            <person name="Li A."/>
            <person name="Shahinas D."/>
            <person name="Bahn P."/>
            <person name="Kus J.V."/>
            <person name="Patel S.N."/>
        </authorList>
    </citation>
    <scope>NUCLEOTIDE SEQUENCE [LARGE SCALE GENOMIC DNA]</scope>
    <source>
        <strain evidence="8 9">ON-56566</strain>
    </source>
</reference>
<keyword evidence="4" id="KW-0558">Oxidation</keyword>
<dbReference type="InterPro" id="IPR016161">
    <property type="entry name" value="Ald_DH/histidinol_DH"/>
</dbReference>
<dbReference type="SUPFAM" id="SSF53720">
    <property type="entry name" value="ALDH-like"/>
    <property type="match status" value="1"/>
</dbReference>
<dbReference type="PANTHER" id="PTHR43353">
    <property type="entry name" value="SUCCINATE-SEMIALDEHYDE DEHYDROGENASE, MITOCHONDRIAL"/>
    <property type="match status" value="1"/>
</dbReference>
<keyword evidence="2" id="KW-0630">Potassium</keyword>
<gene>
    <name evidence="8" type="primary">gabD</name>
    <name evidence="8" type="ORF">LA66_19645</name>
</gene>
<dbReference type="EMBL" id="JRFJ01000007">
    <property type="protein sequence ID" value="KHJ53223.1"/>
    <property type="molecule type" value="Genomic_DNA"/>
</dbReference>
<dbReference type="OrthoDB" id="9812625at2"/>
<dbReference type="STRING" id="370622.LA66_19645"/>
<comment type="caution">
    <text evidence="8">The sequence shown here is derived from an EMBL/GenBank/DDBJ whole genome shotgun (WGS) entry which is preliminary data.</text>
</comment>
<dbReference type="PANTHER" id="PTHR43353:SF5">
    <property type="entry name" value="SUCCINATE-SEMIALDEHYDE DEHYDROGENASE, MITOCHONDRIAL"/>
    <property type="match status" value="1"/>
</dbReference>
<evidence type="ECO:0000313" key="8">
    <source>
        <dbReference type="EMBL" id="KHJ53223.1"/>
    </source>
</evidence>
<dbReference type="InterPro" id="IPR016160">
    <property type="entry name" value="Ald_DH_CS_CYS"/>
</dbReference>
<evidence type="ECO:0000256" key="5">
    <source>
        <dbReference type="PROSITE-ProRule" id="PRU10007"/>
    </source>
</evidence>
<dbReference type="InterPro" id="IPR015590">
    <property type="entry name" value="Aldehyde_DH_dom"/>
</dbReference>
<accession>A0A0B1PXH2</accession>
<evidence type="ECO:0000256" key="6">
    <source>
        <dbReference type="RuleBase" id="RU003345"/>
    </source>
</evidence>
<dbReference type="InterPro" id="IPR010102">
    <property type="entry name" value="Succ_semiAld_DH"/>
</dbReference>
<dbReference type="PROSITE" id="PS00070">
    <property type="entry name" value="ALDEHYDE_DEHYDR_CYS"/>
    <property type="match status" value="1"/>
</dbReference>
<dbReference type="AlphaFoldDB" id="A0A0B1PXH2"/>
<dbReference type="GO" id="GO:0009450">
    <property type="term" value="P:gamma-aminobutyric acid catabolic process"/>
    <property type="evidence" value="ECO:0007669"/>
    <property type="project" value="InterPro"/>
</dbReference>
<dbReference type="Proteomes" id="UP000030826">
    <property type="component" value="Unassembled WGS sequence"/>
</dbReference>
<protein>
    <submittedName>
        <fullName evidence="8">Succinate-semialdehyde dehydrogenase</fullName>
        <ecNumber evidence="8">1.2.1.16</ecNumber>
    </submittedName>
</protein>
<feature type="domain" description="Aldehyde dehydrogenase" evidence="7">
    <location>
        <begin position="30"/>
        <end position="487"/>
    </location>
</feature>
<dbReference type="FunFam" id="3.40.605.10:FF:000005">
    <property type="entry name" value="Succinate-semialdehyde dehydrogenase I"/>
    <property type="match status" value="1"/>
</dbReference>
<evidence type="ECO:0000313" key="9">
    <source>
        <dbReference type="Proteomes" id="UP000030826"/>
    </source>
</evidence>
<sequence>MSTSSTTGTASLRLSDPSLLKQQCLVDGAWRDAAGGETIAVTNPADGSTVAHVPVLSAGEVEDAIEASARAQRGWAALAAKERAVILRKWFDLMIANADDLAAIMTAEQGKPLAEAKGEIAYAASFVEWFAEEAKRVYGETIPAPASDRRIMVIRQPVGVTAAITPWNFPAAMITRKAAPALAAGCSMIVRPADLTPLTALALGELAVRAGIPAGVLQIVTGKAREIGAVLTASETVRKLSFTGSTEVGRLLMQQCAPTIKRMSLELGGNAPFIVFDDADLDAAVEGAMLSKYRNAGQTCVCANRIYVQKGVYDAFAEKLAAKVAALKVGNGTEPGVAIGPLIEEKALRKVEEHIEDAVSKGATLLSGGKRLGGLFMEPGILTGVTQDMRVSHEETFGPLAPLFPFETEEQVIGMANDTIFGLAAYFYTRDFSRSVRVAEALEYGIVGHNTGIISNEVAPFGGVKQSGLGREGSHHGIEEYLEMKYVCSAV</sequence>
<dbReference type="GO" id="GO:0005829">
    <property type="term" value="C:cytosol"/>
    <property type="evidence" value="ECO:0007669"/>
    <property type="project" value="TreeGrafter"/>
</dbReference>
<evidence type="ECO:0000259" key="7">
    <source>
        <dbReference type="Pfam" id="PF00171"/>
    </source>
</evidence>
<dbReference type="EC" id="1.2.1.16" evidence="8"/>
<dbReference type="InterPro" id="IPR050740">
    <property type="entry name" value="Aldehyde_DH_Superfamily"/>
</dbReference>
<dbReference type="FunFam" id="3.40.605.10:FF:000026">
    <property type="entry name" value="Aldehyde dehydrogenase, putative"/>
    <property type="match status" value="1"/>
</dbReference>
<feature type="active site" evidence="5">
    <location>
        <position position="266"/>
    </location>
</feature>
<dbReference type="InterPro" id="IPR016162">
    <property type="entry name" value="Ald_DH_N"/>
</dbReference>
<dbReference type="InterPro" id="IPR029510">
    <property type="entry name" value="Ald_DH_CS_GLU"/>
</dbReference>
<dbReference type="Gene3D" id="3.40.605.10">
    <property type="entry name" value="Aldehyde Dehydrogenase, Chain A, domain 1"/>
    <property type="match status" value="1"/>
</dbReference>
<dbReference type="Gene3D" id="3.40.309.10">
    <property type="entry name" value="Aldehyde Dehydrogenase, Chain A, domain 2"/>
    <property type="match status" value="1"/>
</dbReference>
<evidence type="ECO:0000256" key="4">
    <source>
        <dbReference type="ARBA" id="ARBA00023097"/>
    </source>
</evidence>
<organism evidence="8 9">
    <name type="scientific">Aureimonas altamirensis</name>
    <dbReference type="NCBI Taxonomy" id="370622"/>
    <lineage>
        <taxon>Bacteria</taxon>
        <taxon>Pseudomonadati</taxon>
        <taxon>Pseudomonadota</taxon>
        <taxon>Alphaproteobacteria</taxon>
        <taxon>Hyphomicrobiales</taxon>
        <taxon>Aurantimonadaceae</taxon>
        <taxon>Aureimonas</taxon>
    </lineage>
</organism>
<dbReference type="RefSeq" id="WP_039195852.1">
    <property type="nucleotide sequence ID" value="NZ_JRFJ01000007.1"/>
</dbReference>
<evidence type="ECO:0000256" key="2">
    <source>
        <dbReference type="ARBA" id="ARBA00022958"/>
    </source>
</evidence>
<name>A0A0B1PXH2_9HYPH</name>
<keyword evidence="3 6" id="KW-0560">Oxidoreductase</keyword>